<proteinExistence type="predicted"/>
<dbReference type="KEGG" id="slw:BRW62_07870"/>
<dbReference type="EMBL" id="CP018092">
    <property type="protein sequence ID" value="ATS18685.1"/>
    <property type="molecule type" value="Genomic_DNA"/>
</dbReference>
<keyword evidence="3" id="KW-1185">Reference proteome</keyword>
<evidence type="ECO:0000313" key="3">
    <source>
        <dbReference type="Proteomes" id="UP000231057"/>
    </source>
</evidence>
<reference evidence="3" key="2">
    <citation type="journal article" date="2022" name="Front. Microbiol.">
        <title>Comparative Genomic Analysis Revealed Distinct Molecular Components and Organization of CO2-Concentrating Mechanism in Thermophilic Cyanobacteria.</title>
        <authorList>
            <person name="Tang J."/>
            <person name="Zhou H."/>
            <person name="Yao D."/>
            <person name="Riaz S."/>
            <person name="You D."/>
            <person name="Klepacz-Smolka A."/>
            <person name="Daroch M."/>
        </authorList>
    </citation>
    <scope>NUCLEOTIDE SEQUENCE [LARGE SCALE GENOMIC DNA]</scope>
    <source>
        <strain evidence="3">PCC 6715</strain>
    </source>
</reference>
<dbReference type="OrthoDB" id="7845843at2"/>
<dbReference type="Proteomes" id="UP000231057">
    <property type="component" value="Chromosome"/>
</dbReference>
<reference evidence="2 3" key="1">
    <citation type="submission" date="2016-11" db="EMBL/GenBank/DDBJ databases">
        <title>Complete genome sequence of thermophilic cyanobacteria strain Synechococcus sp. PCC6715.</title>
        <authorList>
            <person name="Tang J."/>
            <person name="Daroch M."/>
            <person name="Liang Y."/>
            <person name="Jiang D."/>
            <person name="Shah M."/>
        </authorList>
    </citation>
    <scope>NUCLEOTIDE SEQUENCE [LARGE SCALE GENOMIC DNA]</scope>
    <source>
        <strain evidence="2 3">PCC 6715</strain>
    </source>
</reference>
<accession>A0A2D2Q2E9</accession>
<gene>
    <name evidence="2" type="ORF">BRW62_07870</name>
</gene>
<name>A0A2D2Q2E9_PARLV</name>
<feature type="region of interest" description="Disordered" evidence="1">
    <location>
        <begin position="1"/>
        <end position="20"/>
    </location>
</feature>
<organism evidence="2 3">
    <name type="scientific">Parathermosynechococcus lividus PCC 6715</name>
    <dbReference type="NCBI Taxonomy" id="1917166"/>
    <lineage>
        <taxon>Bacteria</taxon>
        <taxon>Bacillati</taxon>
        <taxon>Cyanobacteriota</taxon>
        <taxon>Cyanophyceae</taxon>
        <taxon>Acaryochloridales</taxon>
        <taxon>Thermosynechococcaceae</taxon>
        <taxon>Parathermosynechococcus</taxon>
    </lineage>
</organism>
<dbReference type="AlphaFoldDB" id="A0A2D2Q2E9"/>
<evidence type="ECO:0000313" key="2">
    <source>
        <dbReference type="EMBL" id="ATS18685.1"/>
    </source>
</evidence>
<evidence type="ECO:0000256" key="1">
    <source>
        <dbReference type="SAM" id="MobiDB-lite"/>
    </source>
</evidence>
<protein>
    <submittedName>
        <fullName evidence="2">Uncharacterized protein</fullName>
    </submittedName>
</protein>
<sequence>MVEPSLGLSADNDNDSLGGRSLQWSERRSRLEELIATLRIADELAAGSYLITSGELAELMDVHASAVTSRGEEWVWRNWQVSRVRRESNQILWQLERIAISKEPSADTHPS</sequence>